<reference evidence="1 2" key="2">
    <citation type="journal article" date="2019" name="G3 (Bethesda)">
        <title>Hybrid Assembly of the Genome of the Entomopathogenic Nematode Steinernema carpocapsae Identifies the X-Chromosome.</title>
        <authorList>
            <person name="Serra L."/>
            <person name="Macchietto M."/>
            <person name="Macias-Munoz A."/>
            <person name="McGill C.J."/>
            <person name="Rodriguez I.M."/>
            <person name="Rodriguez B."/>
            <person name="Murad R."/>
            <person name="Mortazavi A."/>
        </authorList>
    </citation>
    <scope>NUCLEOTIDE SEQUENCE [LARGE SCALE GENOMIC DNA]</scope>
    <source>
        <strain evidence="1 2">ALL</strain>
    </source>
</reference>
<organism evidence="1 2">
    <name type="scientific">Steinernema carpocapsae</name>
    <name type="common">Entomopathogenic nematode</name>
    <dbReference type="NCBI Taxonomy" id="34508"/>
    <lineage>
        <taxon>Eukaryota</taxon>
        <taxon>Metazoa</taxon>
        <taxon>Ecdysozoa</taxon>
        <taxon>Nematoda</taxon>
        <taxon>Chromadorea</taxon>
        <taxon>Rhabditida</taxon>
        <taxon>Tylenchina</taxon>
        <taxon>Panagrolaimomorpha</taxon>
        <taxon>Strongyloidoidea</taxon>
        <taxon>Steinernematidae</taxon>
        <taxon>Steinernema</taxon>
    </lineage>
</organism>
<comment type="caution">
    <text evidence="1">The sequence shown here is derived from an EMBL/GenBank/DDBJ whole genome shotgun (WGS) entry which is preliminary data.</text>
</comment>
<evidence type="ECO:0000313" key="1">
    <source>
        <dbReference type="EMBL" id="TKR70488.1"/>
    </source>
</evidence>
<dbReference type="Proteomes" id="UP000298663">
    <property type="component" value="Unassembled WGS sequence"/>
</dbReference>
<dbReference type="AlphaFoldDB" id="A0A4U5MLZ0"/>
<reference evidence="1 2" key="1">
    <citation type="journal article" date="2015" name="Genome Biol.">
        <title>Comparative genomics of Steinernema reveals deeply conserved gene regulatory networks.</title>
        <authorList>
            <person name="Dillman A.R."/>
            <person name="Macchietto M."/>
            <person name="Porter C.F."/>
            <person name="Rogers A."/>
            <person name="Williams B."/>
            <person name="Antoshechkin I."/>
            <person name="Lee M.M."/>
            <person name="Goodwin Z."/>
            <person name="Lu X."/>
            <person name="Lewis E.E."/>
            <person name="Goodrich-Blair H."/>
            <person name="Stock S.P."/>
            <person name="Adams B.J."/>
            <person name="Sternberg P.W."/>
            <person name="Mortazavi A."/>
        </authorList>
    </citation>
    <scope>NUCLEOTIDE SEQUENCE [LARGE SCALE GENOMIC DNA]</scope>
    <source>
        <strain evidence="1 2">ALL</strain>
    </source>
</reference>
<sequence length="110" mass="12314">MILDICLSLSRSPEPRLSCCFIALPPPRDCGLLCATKVNWGERTRITKAGRSKVGSCIWKRRILNGNWFLNTLQRGGSVGKTTRICVIERRHLITHSEELSLSGLLLLIP</sequence>
<proteinExistence type="predicted"/>
<accession>A0A4U5MLZ0</accession>
<gene>
    <name evidence="1" type="ORF">L596_022511</name>
</gene>
<name>A0A4U5MLZ0_STECR</name>
<protein>
    <submittedName>
        <fullName evidence="1">Uncharacterized protein</fullName>
    </submittedName>
</protein>
<dbReference type="EMBL" id="AZBU02000007">
    <property type="protein sequence ID" value="TKR70488.1"/>
    <property type="molecule type" value="Genomic_DNA"/>
</dbReference>
<keyword evidence="2" id="KW-1185">Reference proteome</keyword>
<evidence type="ECO:0000313" key="2">
    <source>
        <dbReference type="Proteomes" id="UP000298663"/>
    </source>
</evidence>